<evidence type="ECO:0000313" key="1">
    <source>
        <dbReference type="EMBL" id="KAJ8678269.1"/>
    </source>
</evidence>
<dbReference type="EMBL" id="CM056742">
    <property type="protein sequence ID" value="KAJ8678269.1"/>
    <property type="molecule type" value="Genomic_DNA"/>
</dbReference>
<keyword evidence="2" id="KW-1185">Reference proteome</keyword>
<proteinExistence type="predicted"/>
<protein>
    <submittedName>
        <fullName evidence="1">Uncharacterized protein</fullName>
    </submittedName>
</protein>
<comment type="caution">
    <text evidence="1">The sequence shown here is derived from an EMBL/GenBank/DDBJ whole genome shotgun (WGS) entry which is preliminary data.</text>
</comment>
<organism evidence="1 2">
    <name type="scientific">Eretmocerus hayati</name>
    <dbReference type="NCBI Taxonomy" id="131215"/>
    <lineage>
        <taxon>Eukaryota</taxon>
        <taxon>Metazoa</taxon>
        <taxon>Ecdysozoa</taxon>
        <taxon>Arthropoda</taxon>
        <taxon>Hexapoda</taxon>
        <taxon>Insecta</taxon>
        <taxon>Pterygota</taxon>
        <taxon>Neoptera</taxon>
        <taxon>Endopterygota</taxon>
        <taxon>Hymenoptera</taxon>
        <taxon>Apocrita</taxon>
        <taxon>Proctotrupomorpha</taxon>
        <taxon>Chalcidoidea</taxon>
        <taxon>Aphelinidae</taxon>
        <taxon>Aphelininae</taxon>
        <taxon>Eretmocerus</taxon>
    </lineage>
</organism>
<gene>
    <name evidence="1" type="ORF">QAD02_014056</name>
</gene>
<name>A0ACC2P4M4_9HYME</name>
<evidence type="ECO:0000313" key="2">
    <source>
        <dbReference type="Proteomes" id="UP001239111"/>
    </source>
</evidence>
<accession>A0ACC2P4M4</accession>
<reference evidence="1" key="1">
    <citation type="submission" date="2023-04" db="EMBL/GenBank/DDBJ databases">
        <title>A chromosome-level genome assembly of the parasitoid wasp Eretmocerus hayati.</title>
        <authorList>
            <person name="Zhong Y."/>
            <person name="Liu S."/>
            <person name="Liu Y."/>
        </authorList>
    </citation>
    <scope>NUCLEOTIDE SEQUENCE</scope>
    <source>
        <strain evidence="1">ZJU_SS_LIU_2023</strain>
    </source>
</reference>
<dbReference type="Proteomes" id="UP001239111">
    <property type="component" value="Chromosome 2"/>
</dbReference>
<sequence length="448" mass="51390">MEVCMEKSHSRLGPYKSRQSLGKAVKKIKDALPSSTRKEAAAITQLIRDEIPFVEDRLKLLSVRSGASSHSDLHSLADETVTNIIEYYSSDSYLWQSPMRKDTMFVKNDKTGKRSRIAKRSLVMSVSELFQSFCQAYPGAKVKREKFFELRPKHVFPRSETPHHVCTCIYHENSSYLLDCLSKDTNSFPSEIREFLEQVTCDIPRSIEYIVVSSDYQSQDKFAVSHYMMLITLDIKEKHPEIDLAEVFSDADGSQFKNKFTQSNVVYAPEDSRMMVNWNFSCTSHEEGAVDGMRAVVKQSLWSAIKSRKYIFQSACDCHIYTTEKISGVKTFYAEEHRILTYEKILEKRWEKIRPIPHIKSMHSLEFSQPNPLKLKVHRNSNNYKQQSVLEVPPKSAGRLRVSDVYTDSEDNNPAGVSDKILSAEACNSKLAQPTIRSHARIFRPIAQ</sequence>